<sequence length="89" mass="9968">MNENIPKLIYDLKYQDALELIMQELEQEEVEVSLDFLSYACVCAYIVKGVCLEQLDVLTAFVKSEGFDSNKVKKNTKTFAASHGVLSTG</sequence>
<accession>A0A1L6TC75</accession>
<dbReference type="EMBL" id="CP012508">
    <property type="protein sequence ID" value="ALB22968.1"/>
    <property type="molecule type" value="Genomic_DNA"/>
</dbReference>
<name>A0A1L6TC75_PISSA</name>
<dbReference type="AlphaFoldDB" id="A0A1L6TC75"/>
<evidence type="ECO:0000313" key="2">
    <source>
        <dbReference type="Proteomes" id="UP000029558"/>
    </source>
</evidence>
<proteinExistence type="predicted"/>
<evidence type="ECO:0000313" key="1">
    <source>
        <dbReference type="EMBL" id="ALB22968.1"/>
    </source>
</evidence>
<gene>
    <name evidence="1" type="primary">kstR</name>
    <name evidence="1" type="ORF">KU39_1788</name>
</gene>
<dbReference type="Proteomes" id="UP000029558">
    <property type="component" value="Chromosome"/>
</dbReference>
<reference evidence="1 2" key="1">
    <citation type="journal article" date="2014" name="Genome Announc.">
        <title>Comparative Genome Analysis of Two Isolates of the Fish Pathogen Piscirickettsia salmonis from Different Hosts Reveals Major Differences in Virulence-Associated Secretion Systems.</title>
        <authorList>
            <person name="Bohle H."/>
            <person name="Henriquez P."/>
            <person name="Grothusen H."/>
            <person name="Navas E."/>
            <person name="Sandoval A."/>
            <person name="Bustamante F."/>
            <person name="Bustos P."/>
            <person name="Mancilla M."/>
        </authorList>
    </citation>
    <scope>NUCLEOTIDE SEQUENCE [LARGE SCALE GENOMIC DNA]</scope>
    <source>
        <strain evidence="2">B1-32597</strain>
    </source>
</reference>
<organism evidence="1 2">
    <name type="scientific">Piscirickettsia salmonis</name>
    <dbReference type="NCBI Taxonomy" id="1238"/>
    <lineage>
        <taxon>Bacteria</taxon>
        <taxon>Pseudomonadati</taxon>
        <taxon>Pseudomonadota</taxon>
        <taxon>Gammaproteobacteria</taxon>
        <taxon>Thiotrichales</taxon>
        <taxon>Piscirickettsiaceae</taxon>
        <taxon>Piscirickettsia</taxon>
    </lineage>
</organism>
<protein>
    <submittedName>
        <fullName evidence="1">HTH-type transcriptional repressor KstR</fullName>
    </submittedName>
</protein>